<accession>A0A368RR92</accession>
<feature type="region of interest" description="Disordered" evidence="1">
    <location>
        <begin position="15"/>
        <end position="38"/>
    </location>
</feature>
<proteinExistence type="predicted"/>
<feature type="region of interest" description="Disordered" evidence="1">
    <location>
        <begin position="63"/>
        <end position="85"/>
    </location>
</feature>
<reference evidence="2" key="2">
    <citation type="submission" date="2015-07" db="EMBL/GenBank/DDBJ databases">
        <authorList>
            <person name="Noorani M."/>
        </authorList>
    </citation>
    <scope>NUCLEOTIDE SEQUENCE</scope>
    <source>
        <strain evidence="2">Yugu1</strain>
    </source>
</reference>
<name>A0A368RR92_SETIT</name>
<dbReference type="AlphaFoldDB" id="A0A368RR92"/>
<protein>
    <submittedName>
        <fullName evidence="2">Uncharacterized protein</fullName>
    </submittedName>
</protein>
<sequence length="111" mass="13541">MAVEEAMAERCRARRAAAAREEERQTEAARREDRQRAAACATPRRGRWLWLGQHAWRLWRPQRHVQPRQPASLTRRHRRQRRPLPSDVWRRTGCVRRRRRCARWRGTTRRS</sequence>
<evidence type="ECO:0000313" key="2">
    <source>
        <dbReference type="EMBL" id="RCV32661.1"/>
    </source>
</evidence>
<evidence type="ECO:0000256" key="1">
    <source>
        <dbReference type="SAM" id="MobiDB-lite"/>
    </source>
</evidence>
<gene>
    <name evidence="2" type="ORF">SETIT_7G020700v2</name>
</gene>
<organism evidence="2">
    <name type="scientific">Setaria italica</name>
    <name type="common">Foxtail millet</name>
    <name type="synonym">Panicum italicum</name>
    <dbReference type="NCBI Taxonomy" id="4555"/>
    <lineage>
        <taxon>Eukaryota</taxon>
        <taxon>Viridiplantae</taxon>
        <taxon>Streptophyta</taxon>
        <taxon>Embryophyta</taxon>
        <taxon>Tracheophyta</taxon>
        <taxon>Spermatophyta</taxon>
        <taxon>Magnoliopsida</taxon>
        <taxon>Liliopsida</taxon>
        <taxon>Poales</taxon>
        <taxon>Poaceae</taxon>
        <taxon>PACMAD clade</taxon>
        <taxon>Panicoideae</taxon>
        <taxon>Panicodae</taxon>
        <taxon>Paniceae</taxon>
        <taxon>Cenchrinae</taxon>
        <taxon>Setaria</taxon>
    </lineage>
</organism>
<feature type="compositionally biased region" description="Basic and acidic residues" evidence="1">
    <location>
        <begin position="18"/>
        <end position="36"/>
    </location>
</feature>
<dbReference type="EMBL" id="CM003534">
    <property type="protein sequence ID" value="RCV32661.1"/>
    <property type="molecule type" value="Genomic_DNA"/>
</dbReference>
<reference evidence="2" key="1">
    <citation type="journal article" date="2012" name="Nat. Biotechnol.">
        <title>Reference genome sequence of the model plant Setaria.</title>
        <authorList>
            <person name="Bennetzen J.L."/>
            <person name="Schmutz J."/>
            <person name="Wang H."/>
            <person name="Percifield R."/>
            <person name="Hawkins J."/>
            <person name="Pontaroli A.C."/>
            <person name="Estep M."/>
            <person name="Feng L."/>
            <person name="Vaughn J.N."/>
            <person name="Grimwood J."/>
            <person name="Jenkins J."/>
            <person name="Barry K."/>
            <person name="Lindquist E."/>
            <person name="Hellsten U."/>
            <person name="Deshpande S."/>
            <person name="Wang X."/>
            <person name="Wu X."/>
            <person name="Mitros T."/>
            <person name="Triplett J."/>
            <person name="Yang X."/>
            <person name="Ye C.Y."/>
            <person name="Mauro-Herrera M."/>
            <person name="Wang L."/>
            <person name="Li P."/>
            <person name="Sharma M."/>
            <person name="Sharma R."/>
            <person name="Ronald P.C."/>
            <person name="Panaud O."/>
            <person name="Kellogg E.A."/>
            <person name="Brutnell T.P."/>
            <person name="Doust A.N."/>
            <person name="Tuskan G.A."/>
            <person name="Rokhsar D."/>
            <person name="Devos K.M."/>
        </authorList>
    </citation>
    <scope>NUCLEOTIDE SEQUENCE [LARGE SCALE GENOMIC DNA]</scope>
    <source>
        <strain evidence="2">Yugu1</strain>
    </source>
</reference>